<name>A0A5B0LK90_PUCGR</name>
<dbReference type="OrthoDB" id="1694816at2759"/>
<feature type="region of interest" description="Disordered" evidence="1">
    <location>
        <begin position="1"/>
        <end position="104"/>
    </location>
</feature>
<feature type="compositionally biased region" description="Basic and acidic residues" evidence="1">
    <location>
        <begin position="183"/>
        <end position="197"/>
    </location>
</feature>
<sequence length="263" mass="28942">MAGQRRWPNWTRGPSANLGDRGKKPAKEDEMDESEAMETDKESEDDASDGIGALCENIFTDEEHLEEEHKPPTVTKPLRIRPIKLVKPKPKPITKADKPDKTPLSKALTWSTHKNMDIDLYGVSSSAGHMPKLGKKQAKCAWPISKRAWHTLKSPWHSPNPRLTHAKAGGGWDKASLGRAQARSHDREPKNRSSEDDTYQRFSWNTFMTVGLSGFQHGLPIKATLACAKIGAPLALPNQAPWAHFQAPVALGQAGLGIVPSVT</sequence>
<feature type="compositionally biased region" description="Basic residues" evidence="1">
    <location>
        <begin position="78"/>
        <end position="92"/>
    </location>
</feature>
<accession>A0A5B0LK90</accession>
<evidence type="ECO:0000313" key="2">
    <source>
        <dbReference type="EMBL" id="KAA1064771.1"/>
    </source>
</evidence>
<keyword evidence="3" id="KW-1185">Reference proteome</keyword>
<dbReference type="Proteomes" id="UP000324748">
    <property type="component" value="Unassembled WGS sequence"/>
</dbReference>
<feature type="compositionally biased region" description="Acidic residues" evidence="1">
    <location>
        <begin position="29"/>
        <end position="48"/>
    </location>
</feature>
<protein>
    <submittedName>
        <fullName evidence="2">Inositol polyphosphate 5-phosphatase</fullName>
    </submittedName>
</protein>
<dbReference type="EMBL" id="VSWC01000197">
    <property type="protein sequence ID" value="KAA1064771.1"/>
    <property type="molecule type" value="Genomic_DNA"/>
</dbReference>
<feature type="region of interest" description="Disordered" evidence="1">
    <location>
        <begin position="153"/>
        <end position="197"/>
    </location>
</feature>
<dbReference type="AlphaFoldDB" id="A0A5B0LK90"/>
<comment type="caution">
    <text evidence="2">The sequence shown here is derived from an EMBL/GenBank/DDBJ whole genome shotgun (WGS) entry which is preliminary data.</text>
</comment>
<evidence type="ECO:0000313" key="3">
    <source>
        <dbReference type="Proteomes" id="UP000324748"/>
    </source>
</evidence>
<gene>
    <name evidence="2" type="primary">INP52_6</name>
    <name evidence="2" type="ORF">PGT21_014125</name>
</gene>
<evidence type="ECO:0000256" key="1">
    <source>
        <dbReference type="SAM" id="MobiDB-lite"/>
    </source>
</evidence>
<feature type="compositionally biased region" description="Basic and acidic residues" evidence="1">
    <location>
        <begin position="94"/>
        <end position="103"/>
    </location>
</feature>
<proteinExistence type="predicted"/>
<reference evidence="2 3" key="1">
    <citation type="submission" date="2019-05" db="EMBL/GenBank/DDBJ databases">
        <title>Emergence of the Ug99 lineage of the wheat stem rust pathogen through somatic hybridization.</title>
        <authorList>
            <person name="Li F."/>
            <person name="Upadhyaya N.M."/>
            <person name="Sperschneider J."/>
            <person name="Matny O."/>
            <person name="Nguyen-Phuc H."/>
            <person name="Mago R."/>
            <person name="Raley C."/>
            <person name="Miller M.E."/>
            <person name="Silverstein K.A.T."/>
            <person name="Henningsen E."/>
            <person name="Hirsch C.D."/>
            <person name="Visser B."/>
            <person name="Pretorius Z.A."/>
            <person name="Steffenson B.J."/>
            <person name="Schwessinger B."/>
            <person name="Dodds P.N."/>
            <person name="Figueroa M."/>
        </authorList>
    </citation>
    <scope>NUCLEOTIDE SEQUENCE [LARGE SCALE GENOMIC DNA]</scope>
    <source>
        <strain evidence="2">21-0</strain>
    </source>
</reference>
<organism evidence="2 3">
    <name type="scientific">Puccinia graminis f. sp. tritici</name>
    <dbReference type="NCBI Taxonomy" id="56615"/>
    <lineage>
        <taxon>Eukaryota</taxon>
        <taxon>Fungi</taxon>
        <taxon>Dikarya</taxon>
        <taxon>Basidiomycota</taxon>
        <taxon>Pucciniomycotina</taxon>
        <taxon>Pucciniomycetes</taxon>
        <taxon>Pucciniales</taxon>
        <taxon>Pucciniaceae</taxon>
        <taxon>Puccinia</taxon>
    </lineage>
</organism>